<evidence type="ECO:0000313" key="11">
    <source>
        <dbReference type="EMBL" id="PKS08279.1"/>
    </source>
</evidence>
<feature type="region of interest" description="Disordered" evidence="8">
    <location>
        <begin position="326"/>
        <end position="506"/>
    </location>
</feature>
<feature type="transmembrane region" description="Helical" evidence="9">
    <location>
        <begin position="606"/>
        <end position="627"/>
    </location>
</feature>
<dbReference type="GO" id="GO:0012505">
    <property type="term" value="C:endomembrane system"/>
    <property type="evidence" value="ECO:0007669"/>
    <property type="project" value="UniProtKB-SubCell"/>
</dbReference>
<name>A0A2N3N762_9PEZI</name>
<dbReference type="InterPro" id="IPR044880">
    <property type="entry name" value="NCX_ion-bd_dom_sf"/>
</dbReference>
<dbReference type="PANTHER" id="PTHR31503">
    <property type="entry name" value="VACUOLAR CALCIUM ION TRANSPORTER"/>
    <property type="match status" value="1"/>
</dbReference>
<dbReference type="Gene3D" id="1.20.1420.30">
    <property type="entry name" value="NCX, central ion-binding region"/>
    <property type="match status" value="2"/>
</dbReference>
<proteinExistence type="inferred from homology"/>
<keyword evidence="12" id="KW-1185">Reference proteome</keyword>
<dbReference type="FunFam" id="1.20.1420.30:FF:000016">
    <property type="entry name" value="Membrane bound cation transporter"/>
    <property type="match status" value="1"/>
</dbReference>
<feature type="compositionally biased region" description="Basic and acidic residues" evidence="8">
    <location>
        <begin position="445"/>
        <end position="459"/>
    </location>
</feature>
<evidence type="ECO:0000256" key="9">
    <source>
        <dbReference type="SAM" id="Phobius"/>
    </source>
</evidence>
<dbReference type="AlphaFoldDB" id="A0A2N3N762"/>
<keyword evidence="6" id="KW-0406">Ion transport</keyword>
<dbReference type="VEuPathDB" id="FungiDB:jhhlp_005223"/>
<feature type="transmembrane region" description="Helical" evidence="9">
    <location>
        <begin position="124"/>
        <end position="143"/>
    </location>
</feature>
<comment type="similarity">
    <text evidence="2">Belongs to the Ca(2+):cation antiporter (CaCA) (TC 2.A.19) family.</text>
</comment>
<protein>
    <recommendedName>
        <fullName evidence="10">Sodium/calcium exchanger membrane region domain-containing protein</fullName>
    </recommendedName>
</protein>
<feature type="compositionally biased region" description="Basic and acidic residues" evidence="8">
    <location>
        <begin position="27"/>
        <end position="50"/>
    </location>
</feature>
<evidence type="ECO:0000256" key="1">
    <source>
        <dbReference type="ARBA" id="ARBA00004127"/>
    </source>
</evidence>
<dbReference type="GO" id="GO:0006874">
    <property type="term" value="P:intracellular calcium ion homeostasis"/>
    <property type="evidence" value="ECO:0007669"/>
    <property type="project" value="TreeGrafter"/>
</dbReference>
<gene>
    <name evidence="11" type="ORF">jhhlp_005223</name>
</gene>
<feature type="transmembrane region" description="Helical" evidence="9">
    <location>
        <begin position="184"/>
        <end position="206"/>
    </location>
</feature>
<feature type="compositionally biased region" description="Basic residues" evidence="8">
    <location>
        <begin position="362"/>
        <end position="375"/>
    </location>
</feature>
<dbReference type="Proteomes" id="UP000233524">
    <property type="component" value="Unassembled WGS sequence"/>
</dbReference>
<feature type="transmembrane region" description="Helical" evidence="9">
    <location>
        <begin position="287"/>
        <end position="306"/>
    </location>
</feature>
<evidence type="ECO:0000256" key="4">
    <source>
        <dbReference type="ARBA" id="ARBA00022692"/>
    </source>
</evidence>
<accession>A0A2N3N762</accession>
<feature type="transmembrane region" description="Helical" evidence="9">
    <location>
        <begin position="733"/>
        <end position="753"/>
    </location>
</feature>
<organism evidence="11 12">
    <name type="scientific">Lomentospora prolificans</name>
    <dbReference type="NCBI Taxonomy" id="41688"/>
    <lineage>
        <taxon>Eukaryota</taxon>
        <taxon>Fungi</taxon>
        <taxon>Dikarya</taxon>
        <taxon>Ascomycota</taxon>
        <taxon>Pezizomycotina</taxon>
        <taxon>Sordariomycetes</taxon>
        <taxon>Hypocreomycetidae</taxon>
        <taxon>Microascales</taxon>
        <taxon>Microascaceae</taxon>
        <taxon>Lomentospora</taxon>
    </lineage>
</organism>
<dbReference type="EMBL" id="NLAX01000697">
    <property type="protein sequence ID" value="PKS08279.1"/>
    <property type="molecule type" value="Genomic_DNA"/>
</dbReference>
<dbReference type="FunFam" id="1.20.1420.30:FF:000011">
    <property type="entry name" value="Vacuolar calcium ion transporter"/>
    <property type="match status" value="1"/>
</dbReference>
<evidence type="ECO:0000256" key="8">
    <source>
        <dbReference type="SAM" id="MobiDB-lite"/>
    </source>
</evidence>
<dbReference type="PANTHER" id="PTHR31503:SF18">
    <property type="entry name" value="CA(2+)_H(+) EXCHANGER, PUTATIVE (EUROFUNG)-RELATED"/>
    <property type="match status" value="1"/>
</dbReference>
<feature type="compositionally biased region" description="Polar residues" evidence="8">
    <location>
        <begin position="387"/>
        <end position="399"/>
    </location>
</feature>
<keyword evidence="7 9" id="KW-0472">Membrane</keyword>
<comment type="caution">
    <text evidence="11">The sequence shown here is derived from an EMBL/GenBank/DDBJ whole genome shotgun (WGS) entry which is preliminary data.</text>
</comment>
<reference evidence="11 12" key="1">
    <citation type="journal article" date="2017" name="G3 (Bethesda)">
        <title>First Draft Genome Sequence of the Pathogenic Fungus Lomentospora prolificans (Formerly Scedosporium prolificans).</title>
        <authorList>
            <person name="Luo R."/>
            <person name="Zimin A."/>
            <person name="Workman R."/>
            <person name="Fan Y."/>
            <person name="Pertea G."/>
            <person name="Grossman N."/>
            <person name="Wear M.P."/>
            <person name="Jia B."/>
            <person name="Miller H."/>
            <person name="Casadevall A."/>
            <person name="Timp W."/>
            <person name="Zhang S.X."/>
            <person name="Salzberg S.L."/>
        </authorList>
    </citation>
    <scope>NUCLEOTIDE SEQUENCE [LARGE SCALE GENOMIC DNA]</scope>
    <source>
        <strain evidence="11 12">JHH-5317</strain>
    </source>
</reference>
<comment type="subcellular location">
    <subcellularLocation>
        <location evidence="1">Endomembrane system</location>
        <topology evidence="1">Multi-pass membrane protein</topology>
    </subcellularLocation>
</comment>
<feature type="compositionally biased region" description="Basic residues" evidence="8">
    <location>
        <begin position="426"/>
        <end position="444"/>
    </location>
</feature>
<dbReference type="STRING" id="41688.A0A2N3N762"/>
<keyword evidence="5 9" id="KW-1133">Transmembrane helix</keyword>
<dbReference type="InterPro" id="IPR004713">
    <property type="entry name" value="CaH_exchang"/>
</dbReference>
<evidence type="ECO:0000313" key="12">
    <source>
        <dbReference type="Proteomes" id="UP000233524"/>
    </source>
</evidence>
<dbReference type="InParanoid" id="A0A2N3N762"/>
<feature type="transmembrane region" description="Helical" evidence="9">
    <location>
        <begin position="672"/>
        <end position="699"/>
    </location>
</feature>
<sequence length="773" mass="83123">MKEPLGDAINTGAKPSIFNKATGLFRKSHDEPTLPRYSDQIDPHDGHLHNGDATSSTINVPSNRASQEKKAAGATNDGRNPSVAEGAAVVPSQPGGDASASGEDPPERPKRTITQRFLHNCKSVILHSWVNVLLVFVPVGIAVEYVPGIHGGVVFAINCIAIVPLAGLLSHATESVAVKLGDTVGALLNVTFGNAVELIIFSIIALTKNKIRIVQASLLGSILSNLLLILGMCFFLGGLRFREQIYNSTVTQMSACLLSLSVISLVLPTAFHASFSDMDDADTESLKISRICSIILLLVYLVYLLFQLKSHSYMYESTPQHIVDAESTPGPAAAWLDTSSSDSSSSSSSSDSDDSDDSTPTVRKRMKRAIRRARRSSSSSNSSDSDGTANSKRTTNSKTLIGKASEAEASGSKAVGNDSSDDEVPKKRRHRHIRRKRSHKHKHERKDTENRAPETENSVRDASAPPVVVEEPPATADDTRRVDFAIQDDDNDDRRRASAGGNLASSNRRPFALRHVSVKNVRNLAPVLVQKPDASEVTPVSGPVPRVRYGIRRTNSLPDRLSQGYPVAHRAPGAMPAVHVPLISLTGGNAAEPAEHAIPEDRLSTVASVVLLLISTGLVALCAEFVVDSIEEVVEGGALRETFIGLIILPVVGNAAEHVTAITVAMKNKMDLAIGVAVGSSIQIALFVTPLVVILGWIMNKEMTLYFTLFETVCLFVSAFIVNFLVLDGRSNYLEGALLMCTYAIISVVAFYYPNVEDASELGGHSEFDIKLF</sequence>
<feature type="transmembrane region" description="Helical" evidence="9">
    <location>
        <begin position="643"/>
        <end position="665"/>
    </location>
</feature>
<keyword evidence="4 9" id="KW-0812">Transmembrane</keyword>
<feature type="transmembrane region" description="Helical" evidence="9">
    <location>
        <begin position="149"/>
        <end position="172"/>
    </location>
</feature>
<feature type="compositionally biased region" description="Low complexity" evidence="8">
    <location>
        <begin position="339"/>
        <end position="350"/>
    </location>
</feature>
<dbReference type="GO" id="GO:0000329">
    <property type="term" value="C:fungal-type vacuole membrane"/>
    <property type="evidence" value="ECO:0007669"/>
    <property type="project" value="TreeGrafter"/>
</dbReference>
<feature type="compositionally biased region" description="Low complexity" evidence="8">
    <location>
        <begin position="402"/>
        <end position="414"/>
    </location>
</feature>
<evidence type="ECO:0000256" key="3">
    <source>
        <dbReference type="ARBA" id="ARBA00022448"/>
    </source>
</evidence>
<feature type="transmembrane region" description="Helical" evidence="9">
    <location>
        <begin position="705"/>
        <end position="726"/>
    </location>
</feature>
<dbReference type="InterPro" id="IPR004837">
    <property type="entry name" value="NaCa_Exmemb"/>
</dbReference>
<feature type="transmembrane region" description="Helical" evidence="9">
    <location>
        <begin position="253"/>
        <end position="275"/>
    </location>
</feature>
<evidence type="ECO:0000256" key="7">
    <source>
        <dbReference type="ARBA" id="ARBA00023136"/>
    </source>
</evidence>
<dbReference type="OrthoDB" id="1699231at2759"/>
<feature type="region of interest" description="Disordered" evidence="8">
    <location>
        <begin position="1"/>
        <end position="110"/>
    </location>
</feature>
<feature type="transmembrane region" description="Helical" evidence="9">
    <location>
        <begin position="218"/>
        <end position="241"/>
    </location>
</feature>
<evidence type="ECO:0000256" key="6">
    <source>
        <dbReference type="ARBA" id="ARBA00023065"/>
    </source>
</evidence>
<feature type="compositionally biased region" description="Polar residues" evidence="8">
    <location>
        <begin position="52"/>
        <end position="65"/>
    </location>
</feature>
<feature type="domain" description="Sodium/calcium exchanger membrane region" evidence="10">
    <location>
        <begin position="608"/>
        <end position="751"/>
    </location>
</feature>
<keyword evidence="3" id="KW-0813">Transport</keyword>
<dbReference type="GO" id="GO:0015369">
    <property type="term" value="F:calcium:proton antiporter activity"/>
    <property type="evidence" value="ECO:0007669"/>
    <property type="project" value="UniProtKB-ARBA"/>
</dbReference>
<evidence type="ECO:0000256" key="2">
    <source>
        <dbReference type="ARBA" id="ARBA00008170"/>
    </source>
</evidence>
<feature type="domain" description="Sodium/calcium exchanger membrane region" evidence="10">
    <location>
        <begin position="153"/>
        <end position="308"/>
    </location>
</feature>
<feature type="compositionally biased region" description="Low complexity" evidence="8">
    <location>
        <begin position="376"/>
        <end position="386"/>
    </location>
</feature>
<dbReference type="Pfam" id="PF01699">
    <property type="entry name" value="Na_Ca_ex"/>
    <property type="match status" value="2"/>
</dbReference>
<evidence type="ECO:0000256" key="5">
    <source>
        <dbReference type="ARBA" id="ARBA00022989"/>
    </source>
</evidence>
<evidence type="ECO:0000259" key="10">
    <source>
        <dbReference type="Pfam" id="PF01699"/>
    </source>
</evidence>